<feature type="region of interest" description="Disordered" evidence="1">
    <location>
        <begin position="256"/>
        <end position="288"/>
    </location>
</feature>
<keyword evidence="2" id="KW-0812">Transmembrane</keyword>
<sequence>MRSHSSSFVLKKRDGCAVCSNIAPCPACPKGQECQQIFRTSCQDCPVNKCVPIPGYTADSGPNKSALGGGLAALFIVALGAFAWWFWRRLRAKRRRIALHENALERREKLKNEKEATTLQLGGARPRSHDAGSQFAIADDDELTEYTQVTGSLGSQDSDSLGALAAPGAFRRRSFGAATHLSRITEGAEEEEEDGPMPPLPTGAGAAAAGVGMRTTAHSVRSSARSFVSGAGPRISIGSGTSFGSHNIIPIAFKPTSPTTAQDAADDGASEGYETVSSLPVPSAAHRAPGTRMIEVNTARQAPVRPTRAPDLNLRLPDTQRGASPSSPLASAPAVVEEQPTYGFMSIDPVQAVGAGAYARSERPLSAATVNTIGSTHSGSLSYVLSAPQVITPVSAEGARRVQLGNGGKAQLVRVPSGKRKTDGADDPFQDPAHAAGAELAPPRAARFERTSTVSTSTLGIPFGDDPFGPAPVQDPHASPLDADERTSWLGHDPFTDRAAGAEAEPRTSIGGLSLLGQFEFDFARHQADTAPLPSDALQRVEQHK</sequence>
<feature type="transmembrane region" description="Helical" evidence="2">
    <location>
        <begin position="66"/>
        <end position="87"/>
    </location>
</feature>
<gene>
    <name evidence="3" type="ORF">PANT_10c00094</name>
</gene>
<reference evidence="4" key="1">
    <citation type="journal article" date="2013" name="Genome Announc.">
        <title>Genome sequence of the basidiomycetous yeast Pseudozyma antarctica T-34, a producer of the glycolipid biosurfactants mannosylerythritol lipids.</title>
        <authorList>
            <person name="Morita T."/>
            <person name="Koike H."/>
            <person name="Koyama Y."/>
            <person name="Hagiwara H."/>
            <person name="Ito E."/>
            <person name="Fukuoka T."/>
            <person name="Imura T."/>
            <person name="Machida M."/>
            <person name="Kitamoto D."/>
        </authorList>
    </citation>
    <scope>NUCLEOTIDE SEQUENCE [LARGE SCALE GENOMIC DNA]</scope>
    <source>
        <strain evidence="4">T-34</strain>
    </source>
</reference>
<evidence type="ECO:0000256" key="1">
    <source>
        <dbReference type="SAM" id="MobiDB-lite"/>
    </source>
</evidence>
<proteinExistence type="predicted"/>
<feature type="compositionally biased region" description="Low complexity" evidence="1">
    <location>
        <begin position="432"/>
        <end position="445"/>
    </location>
</feature>
<feature type="region of interest" description="Disordered" evidence="1">
    <location>
        <begin position="465"/>
        <end position="506"/>
    </location>
</feature>
<keyword evidence="2" id="KW-0472">Membrane</keyword>
<keyword evidence="2" id="KW-1133">Transmembrane helix</keyword>
<evidence type="ECO:0000313" key="3">
    <source>
        <dbReference type="EMBL" id="GAC74293.1"/>
    </source>
</evidence>
<accession>M9MDC2</accession>
<dbReference type="AlphaFoldDB" id="M9MDC2"/>
<dbReference type="OrthoDB" id="2402916at2759"/>
<feature type="region of interest" description="Disordered" evidence="1">
    <location>
        <begin position="308"/>
        <end position="332"/>
    </location>
</feature>
<evidence type="ECO:0000256" key="2">
    <source>
        <dbReference type="SAM" id="Phobius"/>
    </source>
</evidence>
<feature type="compositionally biased region" description="Low complexity" evidence="1">
    <location>
        <begin position="323"/>
        <end position="332"/>
    </location>
</feature>
<dbReference type="STRING" id="1151754.M9MDC2"/>
<evidence type="ECO:0008006" key="5">
    <source>
        <dbReference type="Google" id="ProtNLM"/>
    </source>
</evidence>
<organism evidence="3 4">
    <name type="scientific">Pseudozyma antarctica (strain T-34)</name>
    <name type="common">Yeast</name>
    <name type="synonym">Candida antarctica</name>
    <dbReference type="NCBI Taxonomy" id="1151754"/>
    <lineage>
        <taxon>Eukaryota</taxon>
        <taxon>Fungi</taxon>
        <taxon>Dikarya</taxon>
        <taxon>Basidiomycota</taxon>
        <taxon>Ustilaginomycotina</taxon>
        <taxon>Ustilaginomycetes</taxon>
        <taxon>Ustilaginales</taxon>
        <taxon>Ustilaginaceae</taxon>
        <taxon>Moesziomyces</taxon>
    </lineage>
</organism>
<evidence type="ECO:0000313" key="4">
    <source>
        <dbReference type="Proteomes" id="UP000011976"/>
    </source>
</evidence>
<feature type="region of interest" description="Disordered" evidence="1">
    <location>
        <begin position="415"/>
        <end position="453"/>
    </location>
</feature>
<protein>
    <recommendedName>
        <fullName evidence="5">Membrane anchor Opy2 N-terminal domain-containing protein</fullName>
    </recommendedName>
</protein>
<name>M9MDC2_PSEA3</name>
<dbReference type="Proteomes" id="UP000011976">
    <property type="component" value="Unassembled WGS sequence"/>
</dbReference>
<dbReference type="EMBL" id="DF196776">
    <property type="protein sequence ID" value="GAC74293.1"/>
    <property type="molecule type" value="Genomic_DNA"/>
</dbReference>